<reference evidence="2 3" key="1">
    <citation type="submission" date="2024-03" db="EMBL/GenBank/DDBJ databases">
        <title>Draft genome sequence of Pseudonocardia nematodicida JCM 31783.</title>
        <authorList>
            <person name="Butdee W."/>
            <person name="Duangmal K."/>
        </authorList>
    </citation>
    <scope>NUCLEOTIDE SEQUENCE [LARGE SCALE GENOMIC DNA]</scope>
    <source>
        <strain evidence="2 3">JCM 31783</strain>
    </source>
</reference>
<evidence type="ECO:0000256" key="1">
    <source>
        <dbReference type="SAM" id="Phobius"/>
    </source>
</evidence>
<feature type="transmembrane region" description="Helical" evidence="1">
    <location>
        <begin position="6"/>
        <end position="29"/>
    </location>
</feature>
<name>A0ABV1KD14_9PSEU</name>
<proteinExistence type="predicted"/>
<accession>A0ABV1KD14</accession>
<keyword evidence="1" id="KW-0472">Membrane</keyword>
<evidence type="ECO:0000313" key="2">
    <source>
        <dbReference type="EMBL" id="MEQ3551773.1"/>
    </source>
</evidence>
<dbReference type="Proteomes" id="UP001494902">
    <property type="component" value="Unassembled WGS sequence"/>
</dbReference>
<comment type="caution">
    <text evidence="2">The sequence shown here is derived from an EMBL/GenBank/DDBJ whole genome shotgun (WGS) entry which is preliminary data.</text>
</comment>
<gene>
    <name evidence="2" type="ORF">WIS52_14965</name>
</gene>
<keyword evidence="3" id="KW-1185">Reference proteome</keyword>
<dbReference type="RefSeq" id="WP_349298843.1">
    <property type="nucleotide sequence ID" value="NZ_JBEDNQ010000005.1"/>
</dbReference>
<evidence type="ECO:0000313" key="3">
    <source>
        <dbReference type="Proteomes" id="UP001494902"/>
    </source>
</evidence>
<keyword evidence="1" id="KW-1133">Transmembrane helix</keyword>
<keyword evidence="1" id="KW-0812">Transmembrane</keyword>
<organism evidence="2 3">
    <name type="scientific">Pseudonocardia nematodicida</name>
    <dbReference type="NCBI Taxonomy" id="1206997"/>
    <lineage>
        <taxon>Bacteria</taxon>
        <taxon>Bacillati</taxon>
        <taxon>Actinomycetota</taxon>
        <taxon>Actinomycetes</taxon>
        <taxon>Pseudonocardiales</taxon>
        <taxon>Pseudonocardiaceae</taxon>
        <taxon>Pseudonocardia</taxon>
    </lineage>
</organism>
<sequence>MAALLVAVVIGAIVGLVAWGGWWLAIALLRRERERLMVERAELDLGWQTLDRTARIRQTFLAAHQALRHEAQRQYRGGDQ</sequence>
<dbReference type="EMBL" id="JBEDNQ010000005">
    <property type="protein sequence ID" value="MEQ3551773.1"/>
    <property type="molecule type" value="Genomic_DNA"/>
</dbReference>
<protein>
    <submittedName>
        <fullName evidence="2">Uncharacterized protein</fullName>
    </submittedName>
</protein>